<protein>
    <recommendedName>
        <fullName evidence="3">OsmC family protein</fullName>
    </recommendedName>
</protein>
<dbReference type="STRING" id="1354337.M983_1521"/>
<dbReference type="PANTHER" id="PTHR35368:SF1">
    <property type="entry name" value="HYDROPEROXIDE REDUCTASE"/>
    <property type="match status" value="1"/>
</dbReference>
<dbReference type="RefSeq" id="WP_066749495.1">
    <property type="nucleotide sequence ID" value="NZ_LXEN01000070.1"/>
</dbReference>
<evidence type="ECO:0000313" key="2">
    <source>
        <dbReference type="Proteomes" id="UP000094023"/>
    </source>
</evidence>
<evidence type="ECO:0000313" key="1">
    <source>
        <dbReference type="EMBL" id="OAT30355.1"/>
    </source>
</evidence>
<name>A0A198G081_9GAMM</name>
<comment type="caution">
    <text evidence="1">The sequence shown here is derived from an EMBL/GenBank/DDBJ whole genome shotgun (WGS) entry which is preliminary data.</text>
</comment>
<proteinExistence type="predicted"/>
<sequence length="154" mass="17063">MPIIEFSSVVTSGKDGCLQMQCASRQFTFILDEPTLLGGKDTAMNPVEALLGALGACKGIVAKSFARQQKIKLHDIRIDVKGELDTDGFTGKNKDTKIGFSKITTHFYIKADNSEEEIKAFIDFIERTCPVYDTIRNPPICKTTYHLVQDITAL</sequence>
<evidence type="ECO:0008006" key="3">
    <source>
        <dbReference type="Google" id="ProtNLM"/>
    </source>
</evidence>
<keyword evidence="2" id="KW-1185">Reference proteome</keyword>
<dbReference type="PANTHER" id="PTHR35368">
    <property type="entry name" value="HYDROPEROXIDE REDUCTASE"/>
    <property type="match status" value="1"/>
</dbReference>
<dbReference type="EMBL" id="LXEN01000070">
    <property type="protein sequence ID" value="OAT30355.1"/>
    <property type="molecule type" value="Genomic_DNA"/>
</dbReference>
<dbReference type="SUPFAM" id="SSF82784">
    <property type="entry name" value="OsmC-like"/>
    <property type="match status" value="1"/>
</dbReference>
<dbReference type="Gene3D" id="3.30.300.20">
    <property type="match status" value="1"/>
</dbReference>
<reference evidence="1 2" key="1">
    <citation type="submission" date="2016-04" db="EMBL/GenBank/DDBJ databases">
        <title>ATOL: Assembling a taxonomically balanced genome-scale reconstruction of the evolutionary history of the Enterobacteriaceae.</title>
        <authorList>
            <person name="Plunkett G.III."/>
            <person name="Neeno-Eckwall E.C."/>
            <person name="Glasner J.D."/>
            <person name="Perna N.T."/>
        </authorList>
    </citation>
    <scope>NUCLEOTIDE SEQUENCE [LARGE SCALE GENOMIC DNA]</scope>
    <source>
        <strain evidence="1 2">ATCC 19692</strain>
    </source>
</reference>
<organism evidence="1 2">
    <name type="scientific">Proteus myxofaciens ATCC 19692</name>
    <dbReference type="NCBI Taxonomy" id="1354337"/>
    <lineage>
        <taxon>Bacteria</taxon>
        <taxon>Pseudomonadati</taxon>
        <taxon>Pseudomonadota</taxon>
        <taxon>Gammaproteobacteria</taxon>
        <taxon>Enterobacterales</taxon>
        <taxon>Morganellaceae</taxon>
        <taxon>Proteus</taxon>
    </lineage>
</organism>
<dbReference type="InterPro" id="IPR036102">
    <property type="entry name" value="OsmC/Ohrsf"/>
</dbReference>
<dbReference type="Pfam" id="PF02566">
    <property type="entry name" value="OsmC"/>
    <property type="match status" value="1"/>
</dbReference>
<dbReference type="InterPro" id="IPR003718">
    <property type="entry name" value="OsmC/Ohr_fam"/>
</dbReference>
<gene>
    <name evidence="1" type="ORF">M983_1521</name>
</gene>
<dbReference type="InterPro" id="IPR052924">
    <property type="entry name" value="OsmC/Ohr_hydroprdx_reductase"/>
</dbReference>
<dbReference type="InterPro" id="IPR015946">
    <property type="entry name" value="KH_dom-like_a/b"/>
</dbReference>
<dbReference type="Proteomes" id="UP000094023">
    <property type="component" value="Unassembled WGS sequence"/>
</dbReference>
<dbReference type="AlphaFoldDB" id="A0A198G081"/>
<accession>A0A198G081</accession>
<dbReference type="OrthoDB" id="9781312at2"/>